<accession>A0ABN3N0H1</accession>
<keyword evidence="3" id="KW-1185">Reference proteome</keyword>
<comment type="caution">
    <text evidence="2">The sequence shown here is derived from an EMBL/GenBank/DDBJ whole genome shotgun (WGS) entry which is preliminary data.</text>
</comment>
<dbReference type="EMBL" id="BAAASR010000030">
    <property type="protein sequence ID" value="GAA2511919.1"/>
    <property type="molecule type" value="Genomic_DNA"/>
</dbReference>
<evidence type="ECO:0000313" key="2">
    <source>
        <dbReference type="EMBL" id="GAA2511919.1"/>
    </source>
</evidence>
<name>A0ABN3N0H1_9ACTN</name>
<feature type="region of interest" description="Disordered" evidence="1">
    <location>
        <begin position="1"/>
        <end position="31"/>
    </location>
</feature>
<evidence type="ECO:0000313" key="3">
    <source>
        <dbReference type="Proteomes" id="UP001499942"/>
    </source>
</evidence>
<feature type="region of interest" description="Disordered" evidence="1">
    <location>
        <begin position="43"/>
        <end position="78"/>
    </location>
</feature>
<proteinExistence type="predicted"/>
<evidence type="ECO:0000256" key="1">
    <source>
        <dbReference type="SAM" id="MobiDB-lite"/>
    </source>
</evidence>
<protein>
    <submittedName>
        <fullName evidence="2">Uncharacterized protein</fullName>
    </submittedName>
</protein>
<dbReference type="Proteomes" id="UP001499942">
    <property type="component" value="Unassembled WGS sequence"/>
</dbReference>
<organism evidence="2 3">
    <name type="scientific">Streptomyces gobitricini</name>
    <dbReference type="NCBI Taxonomy" id="68211"/>
    <lineage>
        <taxon>Bacteria</taxon>
        <taxon>Bacillati</taxon>
        <taxon>Actinomycetota</taxon>
        <taxon>Actinomycetes</taxon>
        <taxon>Kitasatosporales</taxon>
        <taxon>Streptomycetaceae</taxon>
        <taxon>Streptomyces</taxon>
    </lineage>
</organism>
<sequence>MDRLRVPQIPEGALDGETFQGGRADGPVTADEHPDLFAFVQQPADEIGTEVPTGSGHQDHETPLENVWSRGPQASCGT</sequence>
<reference evidence="2 3" key="1">
    <citation type="journal article" date="2019" name="Int. J. Syst. Evol. Microbiol.">
        <title>The Global Catalogue of Microorganisms (GCM) 10K type strain sequencing project: providing services to taxonomists for standard genome sequencing and annotation.</title>
        <authorList>
            <consortium name="The Broad Institute Genomics Platform"/>
            <consortium name="The Broad Institute Genome Sequencing Center for Infectious Disease"/>
            <person name="Wu L."/>
            <person name="Ma J."/>
        </authorList>
    </citation>
    <scope>NUCLEOTIDE SEQUENCE [LARGE SCALE GENOMIC DNA]</scope>
    <source>
        <strain evidence="2 3">JCM 5062</strain>
    </source>
</reference>
<gene>
    <name evidence="2" type="ORF">GCM10010393_51020</name>
</gene>